<evidence type="ECO:0000256" key="1">
    <source>
        <dbReference type="ARBA" id="ARBA00009947"/>
    </source>
</evidence>
<evidence type="ECO:0000256" key="2">
    <source>
        <dbReference type="RuleBase" id="RU003876"/>
    </source>
</evidence>
<dbReference type="Gene3D" id="3.30.1120.90">
    <property type="entry name" value="Nucleosome assembly protein"/>
    <property type="match status" value="1"/>
</dbReference>
<dbReference type="InterPro" id="IPR002164">
    <property type="entry name" value="NAP_family"/>
</dbReference>
<gene>
    <name evidence="3" type="ORF">g.19904</name>
</gene>
<reference evidence="3" key="1">
    <citation type="submission" date="2015-11" db="EMBL/GenBank/DDBJ databases">
        <title>De novo transcriptome assembly of four potential Pierce s Disease insect vectors from Arizona vineyards.</title>
        <authorList>
            <person name="Tassone E.E."/>
        </authorList>
    </citation>
    <scope>NUCLEOTIDE SEQUENCE</scope>
</reference>
<dbReference type="Gene3D" id="1.20.5.1500">
    <property type="match status" value="1"/>
</dbReference>
<protein>
    <recommendedName>
        <fullName evidence="4">Nucleosome assembly protein</fullName>
    </recommendedName>
</protein>
<dbReference type="PANTHER" id="PTHR11875">
    <property type="entry name" value="TESTIS-SPECIFIC Y-ENCODED PROTEIN"/>
    <property type="match status" value="1"/>
</dbReference>
<evidence type="ECO:0000313" key="3">
    <source>
        <dbReference type="EMBL" id="JAS59162.1"/>
    </source>
</evidence>
<dbReference type="GO" id="GO:0005634">
    <property type="term" value="C:nucleus"/>
    <property type="evidence" value="ECO:0007669"/>
    <property type="project" value="InterPro"/>
</dbReference>
<sequence>MSEENEPTSRKIMKMELENTGSIEDENIKGYINELKLIQTKILNLNEKACNEKQLILTMYNELKRPLFQVRNIYIKNIPNFWAIVLGNHTVISSLISENMEGCLRYLTNIEVEEGESTMTNFKINFFFKENPLIENALLTKEFSYKGNTVCTIRSTQIIWKEKLPSQRKKTKTLGQKRKFEGINYFEWFEDSICCEIMAEIIISEIWQNPIPYFEIGFMARRTEEVNSNNDDSGYYSDDVSYDGYNNKNDDILRGHLKNDADSHGSGDGRKRF</sequence>
<evidence type="ECO:0008006" key="4">
    <source>
        <dbReference type="Google" id="ProtNLM"/>
    </source>
</evidence>
<dbReference type="EMBL" id="GECZ01010607">
    <property type="protein sequence ID" value="JAS59162.1"/>
    <property type="molecule type" value="Transcribed_RNA"/>
</dbReference>
<comment type="similarity">
    <text evidence="1 2">Belongs to the nucleosome assembly protein (NAP) family.</text>
</comment>
<dbReference type="Pfam" id="PF00956">
    <property type="entry name" value="NAP"/>
    <property type="match status" value="1"/>
</dbReference>
<dbReference type="GO" id="GO:0006334">
    <property type="term" value="P:nucleosome assembly"/>
    <property type="evidence" value="ECO:0007669"/>
    <property type="project" value="InterPro"/>
</dbReference>
<organism evidence="3">
    <name type="scientific">Cuerna arida</name>
    <dbReference type="NCBI Taxonomy" id="1464854"/>
    <lineage>
        <taxon>Eukaryota</taxon>
        <taxon>Metazoa</taxon>
        <taxon>Ecdysozoa</taxon>
        <taxon>Arthropoda</taxon>
        <taxon>Hexapoda</taxon>
        <taxon>Insecta</taxon>
        <taxon>Pterygota</taxon>
        <taxon>Neoptera</taxon>
        <taxon>Paraneoptera</taxon>
        <taxon>Hemiptera</taxon>
        <taxon>Auchenorrhyncha</taxon>
        <taxon>Membracoidea</taxon>
        <taxon>Cicadellidae</taxon>
        <taxon>Cicadellinae</taxon>
        <taxon>Proconiini</taxon>
        <taxon>Cuerna</taxon>
    </lineage>
</organism>
<proteinExistence type="inferred from homology"/>
<dbReference type="InterPro" id="IPR037231">
    <property type="entry name" value="NAP-like_sf"/>
</dbReference>
<dbReference type="SUPFAM" id="SSF143113">
    <property type="entry name" value="NAP-like"/>
    <property type="match status" value="1"/>
</dbReference>
<accession>A0A1B6G9Q5</accession>
<name>A0A1B6G9Q5_9HEMI</name>
<dbReference type="AlphaFoldDB" id="A0A1B6G9Q5"/>